<proteinExistence type="predicted"/>
<dbReference type="EMBL" id="CM004468">
    <property type="protein sequence ID" value="OCT94700.1"/>
    <property type="molecule type" value="Genomic_DNA"/>
</dbReference>
<evidence type="ECO:0000256" key="1">
    <source>
        <dbReference type="SAM" id="MobiDB-lite"/>
    </source>
</evidence>
<reference evidence="3" key="1">
    <citation type="journal article" date="2016" name="Nature">
        <title>Genome evolution in the allotetraploid frog Xenopus laevis.</title>
        <authorList>
            <person name="Session A.M."/>
            <person name="Uno Y."/>
            <person name="Kwon T."/>
            <person name="Chapman J.A."/>
            <person name="Toyoda A."/>
            <person name="Takahashi S."/>
            <person name="Fukui A."/>
            <person name="Hikosaka A."/>
            <person name="Suzuki A."/>
            <person name="Kondo M."/>
            <person name="van Heeringen S.J."/>
            <person name="Quigley I."/>
            <person name="Heinz S."/>
            <person name="Ogino H."/>
            <person name="Ochi H."/>
            <person name="Hellsten U."/>
            <person name="Lyons J.B."/>
            <person name="Simakov O."/>
            <person name="Putnam N."/>
            <person name="Stites J."/>
            <person name="Kuroki Y."/>
            <person name="Tanaka T."/>
            <person name="Michiue T."/>
            <person name="Watanabe M."/>
            <person name="Bogdanovic O."/>
            <person name="Lister R."/>
            <person name="Georgiou G."/>
            <person name="Paranjpe S.S."/>
            <person name="van Kruijsbergen I."/>
            <person name="Shu S."/>
            <person name="Carlson J."/>
            <person name="Kinoshita T."/>
            <person name="Ohta Y."/>
            <person name="Mawaribuchi S."/>
            <person name="Jenkins J."/>
            <person name="Grimwood J."/>
            <person name="Schmutz J."/>
            <person name="Mitros T."/>
            <person name="Mozaffari S.V."/>
            <person name="Suzuki Y."/>
            <person name="Haramoto Y."/>
            <person name="Yamamoto T.S."/>
            <person name="Takagi C."/>
            <person name="Heald R."/>
            <person name="Miller K."/>
            <person name="Haudenschild C."/>
            <person name="Kitzman J."/>
            <person name="Nakayama T."/>
            <person name="Izutsu Y."/>
            <person name="Robert J."/>
            <person name="Fortriede J."/>
            <person name="Burns K."/>
            <person name="Lotay V."/>
            <person name="Karimi K."/>
            <person name="Yasuoka Y."/>
            <person name="Dichmann D.S."/>
            <person name="Flajnik M.F."/>
            <person name="Houston D.W."/>
            <person name="Shendure J."/>
            <person name="DuPasquier L."/>
            <person name="Vize P.D."/>
            <person name="Zorn A.M."/>
            <person name="Ito M."/>
            <person name="Marcotte E.M."/>
            <person name="Wallingford J.B."/>
            <person name="Ito Y."/>
            <person name="Asashima M."/>
            <person name="Ueno N."/>
            <person name="Matsuda Y."/>
            <person name="Veenstra G.J."/>
            <person name="Fujiyama A."/>
            <person name="Harland R.M."/>
            <person name="Taira M."/>
            <person name="Rokhsar D.S."/>
        </authorList>
    </citation>
    <scope>NUCLEOTIDE SEQUENCE [LARGE SCALE GENOMIC DNA]</scope>
    <source>
        <strain evidence="3">J</strain>
    </source>
</reference>
<gene>
    <name evidence="2" type="ORF">XELAEV_18012387mg</name>
</gene>
<protein>
    <submittedName>
        <fullName evidence="2">Uncharacterized protein</fullName>
    </submittedName>
</protein>
<feature type="region of interest" description="Disordered" evidence="1">
    <location>
        <begin position="1"/>
        <end position="25"/>
    </location>
</feature>
<name>A0A974HYC6_XENLA</name>
<accession>A0A974HYC6</accession>
<organism evidence="2 3">
    <name type="scientific">Xenopus laevis</name>
    <name type="common">African clawed frog</name>
    <dbReference type="NCBI Taxonomy" id="8355"/>
    <lineage>
        <taxon>Eukaryota</taxon>
        <taxon>Metazoa</taxon>
        <taxon>Chordata</taxon>
        <taxon>Craniata</taxon>
        <taxon>Vertebrata</taxon>
        <taxon>Euteleostomi</taxon>
        <taxon>Amphibia</taxon>
        <taxon>Batrachia</taxon>
        <taxon>Anura</taxon>
        <taxon>Pipoidea</taxon>
        <taxon>Pipidae</taxon>
        <taxon>Xenopodinae</taxon>
        <taxon>Xenopus</taxon>
        <taxon>Xenopus</taxon>
    </lineage>
</organism>
<evidence type="ECO:0000313" key="2">
    <source>
        <dbReference type="EMBL" id="OCT94700.1"/>
    </source>
</evidence>
<evidence type="ECO:0000313" key="3">
    <source>
        <dbReference type="Proteomes" id="UP000694892"/>
    </source>
</evidence>
<sequence>MKREAQLKSQEGNGAKRSQPHRKLTRRYTGYCAPVRHGSCLLPSINLEFKPYFFRSAPSPTQPPSFLPLLISADRKLEVERKAHTHQHVALEISACESRRNGGVYRGKFPCASVSLLRVFG</sequence>
<dbReference type="Proteomes" id="UP000694892">
    <property type="component" value="Chromosome 2L"/>
</dbReference>
<dbReference type="AlphaFoldDB" id="A0A974HYC6"/>